<evidence type="ECO:0000256" key="1">
    <source>
        <dbReference type="ARBA" id="ARBA00004613"/>
    </source>
</evidence>
<keyword evidence="10" id="KW-1185">Reference proteome</keyword>
<dbReference type="PRINTS" id="PR00774">
    <property type="entry name" value="GUANYLIN"/>
</dbReference>
<evidence type="ECO:0000313" key="9">
    <source>
        <dbReference type="Ensembl" id="ENSLLTP00000015485.1"/>
    </source>
</evidence>
<keyword evidence="4" id="KW-0732">Signal</keyword>
<dbReference type="AlphaFoldDB" id="A0A8C5SEQ7"/>
<evidence type="ECO:0000313" key="10">
    <source>
        <dbReference type="Proteomes" id="UP000694406"/>
    </source>
</evidence>
<dbReference type="Proteomes" id="UP000694406">
    <property type="component" value="Unplaced"/>
</dbReference>
<evidence type="ECO:0000256" key="5">
    <source>
        <dbReference type="ARBA" id="ARBA00023157"/>
    </source>
</evidence>
<reference evidence="9" key="2">
    <citation type="submission" date="2025-09" db="UniProtKB">
        <authorList>
            <consortium name="Ensembl"/>
        </authorList>
    </citation>
    <scope>IDENTIFICATION</scope>
</reference>
<reference evidence="9" key="1">
    <citation type="submission" date="2025-08" db="UniProtKB">
        <authorList>
            <consortium name="Ensembl"/>
        </authorList>
    </citation>
    <scope>IDENTIFICATION</scope>
</reference>
<dbReference type="PANTHER" id="PTHR11318">
    <property type="entry name" value="GUANYLIN FAMILY MEMBER"/>
    <property type="match status" value="1"/>
</dbReference>
<keyword evidence="5" id="KW-1015">Disulfide bond</keyword>
<proteinExistence type="inferred from homology"/>
<evidence type="ECO:0000256" key="6">
    <source>
        <dbReference type="ARBA" id="ARBA00037392"/>
    </source>
</evidence>
<name>A0A8C5SEQ7_LATLA</name>
<dbReference type="Gene3D" id="3.90.1450.10">
    <property type="entry name" value="Guanylin"/>
    <property type="match status" value="1"/>
</dbReference>
<dbReference type="InterPro" id="IPR036382">
    <property type="entry name" value="Guanylin_sf"/>
</dbReference>
<evidence type="ECO:0000256" key="4">
    <source>
        <dbReference type="ARBA" id="ARBA00022729"/>
    </source>
</evidence>
<organism evidence="9 10">
    <name type="scientific">Laticauda laticaudata</name>
    <name type="common">Blue-ringed sea krait</name>
    <name type="synonym">Blue-lipped sea krait</name>
    <dbReference type="NCBI Taxonomy" id="8630"/>
    <lineage>
        <taxon>Eukaryota</taxon>
        <taxon>Metazoa</taxon>
        <taxon>Chordata</taxon>
        <taxon>Craniata</taxon>
        <taxon>Vertebrata</taxon>
        <taxon>Euteleostomi</taxon>
        <taxon>Lepidosauria</taxon>
        <taxon>Squamata</taxon>
        <taxon>Bifurcata</taxon>
        <taxon>Unidentata</taxon>
        <taxon>Episquamata</taxon>
        <taxon>Toxicofera</taxon>
        <taxon>Serpentes</taxon>
        <taxon>Colubroidea</taxon>
        <taxon>Elapidae</taxon>
        <taxon>Laticaudinae</taxon>
        <taxon>Laticauda</taxon>
    </lineage>
</organism>
<sequence length="108" mass="12124">RRDNHLPEMIQARNTLFFSSYPTQVQNLSFSWDSVKALKKVLDVAPQNPRPRSRGPAPVCLHPELPHEFVPLCFSPKGADVFRTLVSHIDDGHCELSQQGSPIHLTIG</sequence>
<dbReference type="Pfam" id="PF02058">
    <property type="entry name" value="Guanylin"/>
    <property type="match status" value="1"/>
</dbReference>
<protein>
    <recommendedName>
        <fullName evidence="7">Guanylin</fullName>
    </recommendedName>
    <alternativeName>
        <fullName evidence="8">Guanylate cyclase activator 2A</fullName>
    </alternativeName>
</protein>
<dbReference type="SUPFAM" id="SSF89890">
    <property type="entry name" value="Proguanylin"/>
    <property type="match status" value="1"/>
</dbReference>
<dbReference type="PANTHER" id="PTHR11318:SF3">
    <property type="entry name" value="GUANYLIN"/>
    <property type="match status" value="1"/>
</dbReference>
<dbReference type="Ensembl" id="ENSLLTT00000016086.1">
    <property type="protein sequence ID" value="ENSLLTP00000015485.1"/>
    <property type="gene ID" value="ENSLLTG00000011862.1"/>
</dbReference>
<keyword evidence="3" id="KW-0964">Secreted</keyword>
<evidence type="ECO:0000256" key="7">
    <source>
        <dbReference type="ARBA" id="ARBA00041143"/>
    </source>
</evidence>
<evidence type="ECO:0000256" key="3">
    <source>
        <dbReference type="ARBA" id="ARBA00022525"/>
    </source>
</evidence>
<evidence type="ECO:0000256" key="8">
    <source>
        <dbReference type="ARBA" id="ARBA00042142"/>
    </source>
</evidence>
<accession>A0A8C5SEQ7</accession>
<evidence type="ECO:0000256" key="2">
    <source>
        <dbReference type="ARBA" id="ARBA00009883"/>
    </source>
</evidence>
<dbReference type="GO" id="GO:0005576">
    <property type="term" value="C:extracellular region"/>
    <property type="evidence" value="ECO:0007669"/>
    <property type="project" value="UniProtKB-SubCell"/>
</dbReference>
<dbReference type="GO" id="GO:0030250">
    <property type="term" value="F:guanylate cyclase activator activity"/>
    <property type="evidence" value="ECO:0007669"/>
    <property type="project" value="InterPro"/>
</dbReference>
<comment type="subcellular location">
    <subcellularLocation>
        <location evidence="1">Secreted</location>
    </subcellularLocation>
</comment>
<dbReference type="InterPro" id="IPR000879">
    <property type="entry name" value="Guanylin"/>
</dbReference>
<comment type="similarity">
    <text evidence="2">Belongs to the guanylin family.</text>
</comment>
<comment type="function">
    <text evidence="6">Endogenous activator of intestinal guanylate cyclase. It stimulates this enzyme through the same receptor binding region as the heat-stable enterotoxins.</text>
</comment>